<gene>
    <name evidence="1" type="ORF">L6164_007275</name>
</gene>
<dbReference type="Proteomes" id="UP000828941">
    <property type="component" value="Chromosome 4"/>
</dbReference>
<evidence type="ECO:0000313" key="2">
    <source>
        <dbReference type="Proteomes" id="UP000828941"/>
    </source>
</evidence>
<dbReference type="EMBL" id="CM039429">
    <property type="protein sequence ID" value="KAI4346376.1"/>
    <property type="molecule type" value="Genomic_DNA"/>
</dbReference>
<reference evidence="1 2" key="1">
    <citation type="journal article" date="2022" name="DNA Res.">
        <title>Chromosomal-level genome assembly of the orchid tree Bauhinia variegata (Leguminosae; Cercidoideae) supports the allotetraploid origin hypothesis of Bauhinia.</title>
        <authorList>
            <person name="Zhong Y."/>
            <person name="Chen Y."/>
            <person name="Zheng D."/>
            <person name="Pang J."/>
            <person name="Liu Y."/>
            <person name="Luo S."/>
            <person name="Meng S."/>
            <person name="Qian L."/>
            <person name="Wei D."/>
            <person name="Dai S."/>
            <person name="Zhou R."/>
        </authorList>
    </citation>
    <scope>NUCLEOTIDE SEQUENCE [LARGE SCALE GENOMIC DNA]</scope>
    <source>
        <strain evidence="1">BV-YZ2020</strain>
    </source>
</reference>
<sequence>MKIYPVPKFIAIHPRSPVSPFPNPRTGDHHPQRAVVYSLTPLQRATLRFPLPFLSFIFISSSHLKGRLKEMGSRGLLLKRGSYSSSICSSSHFGFPKAITDQYKQIRSCSSTTRSSLQPPDVPRLAETARISLTSTEIEDFAPKIKQVIDWFGQLQGVDLQSIEPFIRADAEANNSRDDVPETFENRDNIVAAVPNYEKPYIKVPRVLNTE</sequence>
<comment type="caution">
    <text evidence="1">The sequence shown here is derived from an EMBL/GenBank/DDBJ whole genome shotgun (WGS) entry which is preliminary data.</text>
</comment>
<name>A0ACB9PDD0_BAUVA</name>
<organism evidence="1 2">
    <name type="scientific">Bauhinia variegata</name>
    <name type="common">Purple orchid tree</name>
    <name type="synonym">Phanera variegata</name>
    <dbReference type="NCBI Taxonomy" id="167791"/>
    <lineage>
        <taxon>Eukaryota</taxon>
        <taxon>Viridiplantae</taxon>
        <taxon>Streptophyta</taxon>
        <taxon>Embryophyta</taxon>
        <taxon>Tracheophyta</taxon>
        <taxon>Spermatophyta</taxon>
        <taxon>Magnoliopsida</taxon>
        <taxon>eudicotyledons</taxon>
        <taxon>Gunneridae</taxon>
        <taxon>Pentapetalae</taxon>
        <taxon>rosids</taxon>
        <taxon>fabids</taxon>
        <taxon>Fabales</taxon>
        <taxon>Fabaceae</taxon>
        <taxon>Cercidoideae</taxon>
        <taxon>Cercideae</taxon>
        <taxon>Bauhiniinae</taxon>
        <taxon>Bauhinia</taxon>
    </lineage>
</organism>
<protein>
    <submittedName>
        <fullName evidence="1">Uncharacterized protein</fullName>
    </submittedName>
</protein>
<keyword evidence="2" id="KW-1185">Reference proteome</keyword>
<proteinExistence type="predicted"/>
<accession>A0ACB9PDD0</accession>
<evidence type="ECO:0000313" key="1">
    <source>
        <dbReference type="EMBL" id="KAI4346376.1"/>
    </source>
</evidence>